<keyword evidence="3" id="KW-0813">Transport</keyword>
<evidence type="ECO:0000259" key="14">
    <source>
        <dbReference type="PROSITE" id="PS50939"/>
    </source>
</evidence>
<gene>
    <name evidence="16" type="primary">LOC115726633</name>
</gene>
<dbReference type="PANTHER" id="PTHR10106:SF15">
    <property type="entry name" value="TRANSMEMBRANE ASCORBATE FERRIREDUCTASE 3-RELATED"/>
    <property type="match status" value="1"/>
</dbReference>
<dbReference type="GeneID" id="115726633"/>
<dbReference type="InterPro" id="IPR006593">
    <property type="entry name" value="Cyt_b561/ferric_Rdtase_TM"/>
</dbReference>
<evidence type="ECO:0000256" key="1">
    <source>
        <dbReference type="ARBA" id="ARBA00001970"/>
    </source>
</evidence>
<keyword evidence="5 13" id="KW-0812">Transmembrane</keyword>
<name>A0A8B8MRW2_9MYRT</name>
<feature type="domain" description="Cytochrome b561" evidence="14">
    <location>
        <begin position="20"/>
        <end position="219"/>
    </location>
</feature>
<evidence type="ECO:0000256" key="11">
    <source>
        <dbReference type="ARBA" id="ARBA00024225"/>
    </source>
</evidence>
<dbReference type="SMART" id="SM00665">
    <property type="entry name" value="B561"/>
    <property type="match status" value="1"/>
</dbReference>
<comment type="catalytic activity">
    <reaction evidence="12">
        <text>Fe(3+)(out) + L-ascorbate(in) = monodehydro-L-ascorbate radical(in) + Fe(2+)(out) + H(+)</text>
        <dbReference type="Rhea" id="RHEA:30403"/>
        <dbReference type="ChEBI" id="CHEBI:15378"/>
        <dbReference type="ChEBI" id="CHEBI:29033"/>
        <dbReference type="ChEBI" id="CHEBI:29034"/>
        <dbReference type="ChEBI" id="CHEBI:38290"/>
        <dbReference type="ChEBI" id="CHEBI:59513"/>
        <dbReference type="EC" id="7.2.1.3"/>
    </reaction>
</comment>
<dbReference type="CDD" id="cd08766">
    <property type="entry name" value="Cyt_b561_ACYB-1_like"/>
    <property type="match status" value="1"/>
</dbReference>
<comment type="subcellular location">
    <subcellularLocation>
        <location evidence="2">Membrane</location>
        <topology evidence="2">Multi-pass membrane protein</topology>
    </subcellularLocation>
</comment>
<dbReference type="GO" id="GO:0016020">
    <property type="term" value="C:membrane"/>
    <property type="evidence" value="ECO:0007669"/>
    <property type="project" value="UniProtKB-SubCell"/>
</dbReference>
<feature type="transmembrane region" description="Helical" evidence="13">
    <location>
        <begin position="199"/>
        <end position="221"/>
    </location>
</feature>
<keyword evidence="6" id="KW-0479">Metal-binding</keyword>
<dbReference type="EC" id="7.2.1.3" evidence="11"/>
<dbReference type="Proteomes" id="UP000827889">
    <property type="component" value="Chromosome 6"/>
</dbReference>
<dbReference type="RefSeq" id="XP_030512459.1">
    <property type="nucleotide sequence ID" value="XM_030656599.2"/>
</dbReference>
<keyword evidence="15" id="KW-1185">Reference proteome</keyword>
<dbReference type="OrthoDB" id="907479at2759"/>
<feature type="transmembrane region" description="Helical" evidence="13">
    <location>
        <begin position="17"/>
        <end position="36"/>
    </location>
</feature>
<evidence type="ECO:0000256" key="3">
    <source>
        <dbReference type="ARBA" id="ARBA00022448"/>
    </source>
</evidence>
<evidence type="ECO:0000256" key="6">
    <source>
        <dbReference type="ARBA" id="ARBA00022723"/>
    </source>
</evidence>
<keyword evidence="9" id="KW-0408">Iron</keyword>
<evidence type="ECO:0000256" key="13">
    <source>
        <dbReference type="SAM" id="Phobius"/>
    </source>
</evidence>
<keyword evidence="8 13" id="KW-1133">Transmembrane helix</keyword>
<feature type="transmembrane region" description="Helical" evidence="13">
    <location>
        <begin position="169"/>
        <end position="187"/>
    </location>
</feature>
<evidence type="ECO:0000256" key="10">
    <source>
        <dbReference type="ARBA" id="ARBA00023136"/>
    </source>
</evidence>
<feature type="transmembrane region" description="Helical" evidence="13">
    <location>
        <begin position="88"/>
        <end position="111"/>
    </location>
</feature>
<dbReference type="PANTHER" id="PTHR10106">
    <property type="entry name" value="CYTOCHROME B561-RELATED"/>
    <property type="match status" value="1"/>
</dbReference>
<organism evidence="15 16">
    <name type="scientific">Rhodamnia argentea</name>
    <dbReference type="NCBI Taxonomy" id="178133"/>
    <lineage>
        <taxon>Eukaryota</taxon>
        <taxon>Viridiplantae</taxon>
        <taxon>Streptophyta</taxon>
        <taxon>Embryophyta</taxon>
        <taxon>Tracheophyta</taxon>
        <taxon>Spermatophyta</taxon>
        <taxon>Magnoliopsida</taxon>
        <taxon>eudicotyledons</taxon>
        <taxon>Gunneridae</taxon>
        <taxon>Pentapetalae</taxon>
        <taxon>rosids</taxon>
        <taxon>malvids</taxon>
        <taxon>Myrtales</taxon>
        <taxon>Myrtaceae</taxon>
        <taxon>Myrtoideae</taxon>
        <taxon>Myrteae</taxon>
        <taxon>Australasian group</taxon>
        <taxon>Rhodamnia</taxon>
    </lineage>
</organism>
<dbReference type="InterPro" id="IPR043205">
    <property type="entry name" value="CYB561/CYBRD1-like"/>
</dbReference>
<evidence type="ECO:0000256" key="7">
    <source>
        <dbReference type="ARBA" id="ARBA00022982"/>
    </source>
</evidence>
<dbReference type="GO" id="GO:0140571">
    <property type="term" value="F:transmembrane ascorbate ferrireductase activity"/>
    <property type="evidence" value="ECO:0007669"/>
    <property type="project" value="UniProtKB-EC"/>
</dbReference>
<evidence type="ECO:0000256" key="5">
    <source>
        <dbReference type="ARBA" id="ARBA00022692"/>
    </source>
</evidence>
<evidence type="ECO:0000256" key="2">
    <source>
        <dbReference type="ARBA" id="ARBA00004141"/>
    </source>
</evidence>
<proteinExistence type="predicted"/>
<keyword evidence="10 13" id="KW-0472">Membrane</keyword>
<evidence type="ECO:0000313" key="15">
    <source>
        <dbReference type="Proteomes" id="UP000827889"/>
    </source>
</evidence>
<evidence type="ECO:0000256" key="4">
    <source>
        <dbReference type="ARBA" id="ARBA00022617"/>
    </source>
</evidence>
<accession>A0A8B8MRW2</accession>
<dbReference type="AlphaFoldDB" id="A0A8B8MRW2"/>
<keyword evidence="7" id="KW-0249">Electron transport</keyword>
<dbReference type="KEGG" id="rarg:115726633"/>
<evidence type="ECO:0000256" key="8">
    <source>
        <dbReference type="ARBA" id="ARBA00022989"/>
    </source>
</evidence>
<dbReference type="GO" id="GO:0046872">
    <property type="term" value="F:metal ion binding"/>
    <property type="evidence" value="ECO:0007669"/>
    <property type="project" value="UniProtKB-KW"/>
</dbReference>
<dbReference type="FunFam" id="1.20.120.1770:FF:000001">
    <property type="entry name" value="Cytochrome b reductase 1"/>
    <property type="match status" value="1"/>
</dbReference>
<dbReference type="Gene3D" id="1.20.120.1770">
    <property type="match status" value="1"/>
</dbReference>
<sequence length="224" mass="25440">MLSDADRPRYYRSASRLTVAAHLFGLLSVVLLLIWLLHYREGLNYYSGNAYRVFNIHPFLMVFGLIFFSGEAMMAYKTVVATRDAQKFVHMFLHLIAFTLGVVGICAAFKFHNMEQLEDMNSFHSWIGIGTISLFALQWLVGFFTYMIGGASTTTRLRMMPWHITGGRAILFMAICTALTGLMQKATFLQLKHEREARLVNFTAVSILLFGIFVDLSVSLAHYV</sequence>
<evidence type="ECO:0000256" key="12">
    <source>
        <dbReference type="ARBA" id="ARBA00051575"/>
    </source>
</evidence>
<dbReference type="PROSITE" id="PS50939">
    <property type="entry name" value="CYTOCHROME_B561"/>
    <property type="match status" value="1"/>
</dbReference>
<dbReference type="Pfam" id="PF03188">
    <property type="entry name" value="Cytochrom_B561"/>
    <property type="match status" value="1"/>
</dbReference>
<evidence type="ECO:0000313" key="16">
    <source>
        <dbReference type="RefSeq" id="XP_030512459.1"/>
    </source>
</evidence>
<feature type="transmembrane region" description="Helical" evidence="13">
    <location>
        <begin position="123"/>
        <end position="148"/>
    </location>
</feature>
<feature type="transmembrane region" description="Helical" evidence="13">
    <location>
        <begin position="56"/>
        <end position="76"/>
    </location>
</feature>
<reference evidence="16" key="1">
    <citation type="submission" date="2025-08" db="UniProtKB">
        <authorList>
            <consortium name="RefSeq"/>
        </authorList>
    </citation>
    <scope>IDENTIFICATION</scope>
    <source>
        <tissue evidence="16">Leaf</tissue>
    </source>
</reference>
<evidence type="ECO:0000256" key="9">
    <source>
        <dbReference type="ARBA" id="ARBA00023004"/>
    </source>
</evidence>
<keyword evidence="4" id="KW-0349">Heme</keyword>
<protein>
    <recommendedName>
        <fullName evidence="11">ascorbate ferrireductase (transmembrane)</fullName>
        <ecNumber evidence="11">7.2.1.3</ecNumber>
    </recommendedName>
</protein>
<comment type="cofactor">
    <cofactor evidence="1">
        <name>heme b</name>
        <dbReference type="ChEBI" id="CHEBI:60344"/>
    </cofactor>
</comment>